<sequence length="497" mass="51992">MAGAAGMGAFATNEAAAAAATAIHEQELHERRRRQSTAPKAMQAVNEEEDGEEEGSADGGAQGGEQSGEGASGGGLDVTPTKDTAVHPALSSRRLSVAQEAALHAVADALSAPETELTLSTLQAQLEEGLRSLETRQRDAMAAFETRAAEAYARRRELATFEHTARELEVLEHRVHAAEDDVLRMATKAERAEVNERAEAAQALAETALAAARRAQETADAAPGVASDSILPRVEAVRAGADTALRDESIALTASFESHIASTAAAVRAEAAATAKSLSASLKDSRRTAKVALEQHAADKSMHGGGGGVPGAGYGERGMKLASKMSQRQFELKRIKGSGRGGRVARPQSARPMTGLAHTAHTTLPTVDAMAEYDLESGGGGDWADLGLPMSATAIITEPEPPSAHDARQRPASAATYRPQSARPQVPTTAAPRRPMTAGRRRPPALLGGGDDYSQSPRPWSRAVTPQEQQHRVVSGPGRPSVGGFRFSEFEPTLSAV</sequence>
<organism evidence="3">
    <name type="scientific">Prasinoderma singulare</name>
    <dbReference type="NCBI Taxonomy" id="676789"/>
    <lineage>
        <taxon>Eukaryota</taxon>
        <taxon>Viridiplantae</taxon>
        <taxon>Prasinodermophyta</taxon>
        <taxon>Prasinodermophyceae</taxon>
        <taxon>Prasinodermales</taxon>
        <taxon>Prasinodermaceae</taxon>
        <taxon>Prasinoderma</taxon>
    </lineage>
</organism>
<evidence type="ECO:0000256" key="2">
    <source>
        <dbReference type="SAM" id="MobiDB-lite"/>
    </source>
</evidence>
<gene>
    <name evidence="3" type="ORF">PSIN1315_LOCUS3202</name>
</gene>
<feature type="compositionally biased region" description="Gly residues" evidence="2">
    <location>
        <begin position="57"/>
        <end position="76"/>
    </location>
</feature>
<feature type="coiled-coil region" evidence="1">
    <location>
        <begin position="161"/>
        <end position="218"/>
    </location>
</feature>
<evidence type="ECO:0000313" key="3">
    <source>
        <dbReference type="EMBL" id="CAE0130891.1"/>
    </source>
</evidence>
<feature type="region of interest" description="Disordered" evidence="2">
    <location>
        <begin position="398"/>
        <end position="486"/>
    </location>
</feature>
<protein>
    <submittedName>
        <fullName evidence="3">Uncharacterized protein</fullName>
    </submittedName>
</protein>
<feature type="compositionally biased region" description="Polar residues" evidence="2">
    <location>
        <begin position="418"/>
        <end position="428"/>
    </location>
</feature>
<keyword evidence="1" id="KW-0175">Coiled coil</keyword>
<feature type="compositionally biased region" description="Polar residues" evidence="2">
    <location>
        <begin position="453"/>
        <end position="468"/>
    </location>
</feature>
<feature type="region of interest" description="Disordered" evidence="2">
    <location>
        <begin position="14"/>
        <end position="83"/>
    </location>
</feature>
<proteinExistence type="predicted"/>
<feature type="compositionally biased region" description="Acidic residues" evidence="2">
    <location>
        <begin position="46"/>
        <end position="56"/>
    </location>
</feature>
<feature type="compositionally biased region" description="Low complexity" evidence="2">
    <location>
        <begin position="472"/>
        <end position="486"/>
    </location>
</feature>
<name>A0A7S3F6T4_9VIRI</name>
<dbReference type="EMBL" id="HBHY01004888">
    <property type="protein sequence ID" value="CAE0130891.1"/>
    <property type="molecule type" value="Transcribed_RNA"/>
</dbReference>
<reference evidence="3" key="1">
    <citation type="submission" date="2021-01" db="EMBL/GenBank/DDBJ databases">
        <authorList>
            <person name="Corre E."/>
            <person name="Pelletier E."/>
            <person name="Niang G."/>
            <person name="Scheremetjew M."/>
            <person name="Finn R."/>
            <person name="Kale V."/>
            <person name="Holt S."/>
            <person name="Cochrane G."/>
            <person name="Meng A."/>
            <person name="Brown T."/>
            <person name="Cohen L."/>
        </authorList>
    </citation>
    <scope>NUCLEOTIDE SEQUENCE</scope>
    <source>
        <strain evidence="3">RCC927</strain>
    </source>
</reference>
<accession>A0A7S3F6T4</accession>
<evidence type="ECO:0000256" key="1">
    <source>
        <dbReference type="SAM" id="Coils"/>
    </source>
</evidence>
<dbReference type="AlphaFoldDB" id="A0A7S3F6T4"/>